<accession>A0A0C9ZNI6</accession>
<gene>
    <name evidence="2" type="ORF">CY34DRAFT_346647</name>
</gene>
<protein>
    <submittedName>
        <fullName evidence="2">Uncharacterized protein</fullName>
    </submittedName>
</protein>
<name>A0A0C9ZNI6_9AGAM</name>
<dbReference type="InParanoid" id="A0A0C9ZNI6"/>
<dbReference type="HOGENOM" id="CLU_2723883_0_0_1"/>
<evidence type="ECO:0000256" key="1">
    <source>
        <dbReference type="SAM" id="MobiDB-lite"/>
    </source>
</evidence>
<sequence length="72" mass="8257">MSVHQDMTLDTTPVRTHPVFYIRSHSSLYINMPRTRSPLILRLNQRIYSPPPPSNLLQSFGPRTSPLGMIHS</sequence>
<reference evidence="3" key="2">
    <citation type="submission" date="2015-01" db="EMBL/GenBank/DDBJ databases">
        <title>Evolutionary Origins and Diversification of the Mycorrhizal Mutualists.</title>
        <authorList>
            <consortium name="DOE Joint Genome Institute"/>
            <consortium name="Mycorrhizal Genomics Consortium"/>
            <person name="Kohler A."/>
            <person name="Kuo A."/>
            <person name="Nagy L.G."/>
            <person name="Floudas D."/>
            <person name="Copeland A."/>
            <person name="Barry K.W."/>
            <person name="Cichocki N."/>
            <person name="Veneault-Fourrey C."/>
            <person name="LaButti K."/>
            <person name="Lindquist E.A."/>
            <person name="Lipzen A."/>
            <person name="Lundell T."/>
            <person name="Morin E."/>
            <person name="Murat C."/>
            <person name="Riley R."/>
            <person name="Ohm R."/>
            <person name="Sun H."/>
            <person name="Tunlid A."/>
            <person name="Henrissat B."/>
            <person name="Grigoriev I.V."/>
            <person name="Hibbett D.S."/>
            <person name="Martin F."/>
        </authorList>
    </citation>
    <scope>NUCLEOTIDE SEQUENCE [LARGE SCALE GENOMIC DNA]</scope>
    <source>
        <strain evidence="3">UH-Slu-Lm8-n1</strain>
    </source>
</reference>
<dbReference type="AlphaFoldDB" id="A0A0C9ZNI6"/>
<feature type="region of interest" description="Disordered" evidence="1">
    <location>
        <begin position="52"/>
        <end position="72"/>
    </location>
</feature>
<dbReference type="EMBL" id="KN835352">
    <property type="protein sequence ID" value="KIK39230.1"/>
    <property type="molecule type" value="Genomic_DNA"/>
</dbReference>
<evidence type="ECO:0000313" key="3">
    <source>
        <dbReference type="Proteomes" id="UP000054485"/>
    </source>
</evidence>
<keyword evidence="3" id="KW-1185">Reference proteome</keyword>
<dbReference type="Proteomes" id="UP000054485">
    <property type="component" value="Unassembled WGS sequence"/>
</dbReference>
<organism evidence="2 3">
    <name type="scientific">Suillus luteus UH-Slu-Lm8-n1</name>
    <dbReference type="NCBI Taxonomy" id="930992"/>
    <lineage>
        <taxon>Eukaryota</taxon>
        <taxon>Fungi</taxon>
        <taxon>Dikarya</taxon>
        <taxon>Basidiomycota</taxon>
        <taxon>Agaricomycotina</taxon>
        <taxon>Agaricomycetes</taxon>
        <taxon>Agaricomycetidae</taxon>
        <taxon>Boletales</taxon>
        <taxon>Suillineae</taxon>
        <taxon>Suillaceae</taxon>
        <taxon>Suillus</taxon>
    </lineage>
</organism>
<reference evidence="2 3" key="1">
    <citation type="submission" date="2014-04" db="EMBL/GenBank/DDBJ databases">
        <authorList>
            <consortium name="DOE Joint Genome Institute"/>
            <person name="Kuo A."/>
            <person name="Ruytinx J."/>
            <person name="Rineau F."/>
            <person name="Colpaert J."/>
            <person name="Kohler A."/>
            <person name="Nagy L.G."/>
            <person name="Floudas D."/>
            <person name="Copeland A."/>
            <person name="Barry K.W."/>
            <person name="Cichocki N."/>
            <person name="Veneault-Fourrey C."/>
            <person name="LaButti K."/>
            <person name="Lindquist E.A."/>
            <person name="Lipzen A."/>
            <person name="Lundell T."/>
            <person name="Morin E."/>
            <person name="Murat C."/>
            <person name="Sun H."/>
            <person name="Tunlid A."/>
            <person name="Henrissat B."/>
            <person name="Grigoriev I.V."/>
            <person name="Hibbett D.S."/>
            <person name="Martin F."/>
            <person name="Nordberg H.P."/>
            <person name="Cantor M.N."/>
            <person name="Hua S.X."/>
        </authorList>
    </citation>
    <scope>NUCLEOTIDE SEQUENCE [LARGE SCALE GENOMIC DNA]</scope>
    <source>
        <strain evidence="2 3">UH-Slu-Lm8-n1</strain>
    </source>
</reference>
<proteinExistence type="predicted"/>
<evidence type="ECO:0000313" key="2">
    <source>
        <dbReference type="EMBL" id="KIK39230.1"/>
    </source>
</evidence>